<dbReference type="Proteomes" id="UP000664417">
    <property type="component" value="Unassembled WGS sequence"/>
</dbReference>
<evidence type="ECO:0000256" key="2">
    <source>
        <dbReference type="SAM" id="Phobius"/>
    </source>
</evidence>
<feature type="compositionally biased region" description="Basic and acidic residues" evidence="1">
    <location>
        <begin position="357"/>
        <end position="369"/>
    </location>
</feature>
<feature type="transmembrane region" description="Helical" evidence="2">
    <location>
        <begin position="41"/>
        <end position="63"/>
    </location>
</feature>
<dbReference type="InterPro" id="IPR036890">
    <property type="entry name" value="HATPase_C_sf"/>
</dbReference>
<dbReference type="GO" id="GO:0000155">
    <property type="term" value="F:phosphorelay sensor kinase activity"/>
    <property type="evidence" value="ECO:0007669"/>
    <property type="project" value="InterPro"/>
</dbReference>
<keyword evidence="6" id="KW-1185">Reference proteome</keyword>
<reference evidence="5" key="1">
    <citation type="submission" date="2021-03" db="EMBL/GenBank/DDBJ databases">
        <authorList>
            <person name="Wang G."/>
        </authorList>
    </citation>
    <scope>NUCLEOTIDE SEQUENCE</scope>
    <source>
        <strain evidence="5">KCTC 12899</strain>
    </source>
</reference>
<feature type="region of interest" description="Disordered" evidence="1">
    <location>
        <begin position="345"/>
        <end position="369"/>
    </location>
</feature>
<feature type="domain" description="Signal transduction histidine kinase internal region" evidence="4">
    <location>
        <begin position="165"/>
        <end position="243"/>
    </location>
</feature>
<feature type="transmembrane region" description="Helical" evidence="2">
    <location>
        <begin position="128"/>
        <end position="144"/>
    </location>
</feature>
<dbReference type="InterPro" id="IPR003594">
    <property type="entry name" value="HATPase_dom"/>
</dbReference>
<dbReference type="SUPFAM" id="SSF55874">
    <property type="entry name" value="ATPase domain of HSP90 chaperone/DNA topoisomerase II/histidine kinase"/>
    <property type="match status" value="1"/>
</dbReference>
<dbReference type="Pfam" id="PF02518">
    <property type="entry name" value="HATPase_c"/>
    <property type="match status" value="1"/>
</dbReference>
<dbReference type="InterPro" id="IPR050640">
    <property type="entry name" value="Bact_2-comp_sensor_kinase"/>
</dbReference>
<accession>A0A8J7U5V0</accession>
<feature type="domain" description="Histidine kinase/HSP90-like ATPase" evidence="3">
    <location>
        <begin position="261"/>
        <end position="347"/>
    </location>
</feature>
<evidence type="ECO:0000256" key="1">
    <source>
        <dbReference type="SAM" id="MobiDB-lite"/>
    </source>
</evidence>
<dbReference type="RefSeq" id="WP_207862069.1">
    <property type="nucleotide sequence ID" value="NZ_JAFREP010000031.1"/>
</dbReference>
<keyword evidence="5" id="KW-0418">Kinase</keyword>
<dbReference type="InterPro" id="IPR010559">
    <property type="entry name" value="Sig_transdc_His_kin_internal"/>
</dbReference>
<feature type="transmembrane region" description="Helical" evidence="2">
    <location>
        <begin position="84"/>
        <end position="108"/>
    </location>
</feature>
<dbReference type="Pfam" id="PF06580">
    <property type="entry name" value="His_kinase"/>
    <property type="match status" value="1"/>
</dbReference>
<evidence type="ECO:0000313" key="6">
    <source>
        <dbReference type="Proteomes" id="UP000664417"/>
    </source>
</evidence>
<evidence type="ECO:0000259" key="3">
    <source>
        <dbReference type="Pfam" id="PF02518"/>
    </source>
</evidence>
<keyword evidence="2" id="KW-1133">Transmembrane helix</keyword>
<dbReference type="AlphaFoldDB" id="A0A8J7U5V0"/>
<name>A0A8J7U5V0_9BACT</name>
<dbReference type="PANTHER" id="PTHR34220:SF9">
    <property type="entry name" value="SIGNAL TRANSDUCTION HISTIDINE KINASE INTERNAL REGION DOMAIN-CONTAINING PROTEIN"/>
    <property type="match status" value="1"/>
</dbReference>
<keyword evidence="5" id="KW-0808">Transferase</keyword>
<dbReference type="Gene3D" id="3.30.565.10">
    <property type="entry name" value="Histidine kinase-like ATPase, C-terminal domain"/>
    <property type="match status" value="1"/>
</dbReference>
<sequence length="369" mass="41494">MARARLFLTVLLLTTCTGLISFGSVAFLFRAEETQVPLYKPLIWELTSAYTLLLLLPLIWWFFSRFKLERGKFAAAVPAHLLGLLTFSGLHTAGMVALRKVIYALLGLEPYEYGSPLNRALMELYKDTFTYIAVILIFSAAAWWRNSRDAELRSVRLQADLREVQLQALRAQLDPHFLFNALNAVSDVMYEDVDRADQILSSLSRLLRFSMDARGATAHPLRRELALLGLYLDVMRARFPDRLRVTVDADPAAADHAVPVLLLQPLVENCIKHHPRAAGQTMEIEVTAKRTGERLEVTVTDNGSGPDKPLAELRRQGVGLENTLRRLETFYGDAAQFQLEKTPAGGAARLVIPPQPRHKEEEHNANPDR</sequence>
<proteinExistence type="predicted"/>
<dbReference type="EMBL" id="JAFREP010000031">
    <property type="protein sequence ID" value="MBO1322097.1"/>
    <property type="molecule type" value="Genomic_DNA"/>
</dbReference>
<dbReference type="PANTHER" id="PTHR34220">
    <property type="entry name" value="SENSOR HISTIDINE KINASE YPDA"/>
    <property type="match status" value="1"/>
</dbReference>
<keyword evidence="2" id="KW-0472">Membrane</keyword>
<keyword evidence="2" id="KW-0812">Transmembrane</keyword>
<organism evidence="5 6">
    <name type="scientific">Acanthopleuribacter pedis</name>
    <dbReference type="NCBI Taxonomy" id="442870"/>
    <lineage>
        <taxon>Bacteria</taxon>
        <taxon>Pseudomonadati</taxon>
        <taxon>Acidobacteriota</taxon>
        <taxon>Holophagae</taxon>
        <taxon>Acanthopleuribacterales</taxon>
        <taxon>Acanthopleuribacteraceae</taxon>
        <taxon>Acanthopleuribacter</taxon>
    </lineage>
</organism>
<evidence type="ECO:0000259" key="4">
    <source>
        <dbReference type="Pfam" id="PF06580"/>
    </source>
</evidence>
<protein>
    <submittedName>
        <fullName evidence="5">Histidine kinase</fullName>
    </submittedName>
</protein>
<evidence type="ECO:0000313" key="5">
    <source>
        <dbReference type="EMBL" id="MBO1322097.1"/>
    </source>
</evidence>
<comment type="caution">
    <text evidence="5">The sequence shown here is derived from an EMBL/GenBank/DDBJ whole genome shotgun (WGS) entry which is preliminary data.</text>
</comment>
<gene>
    <name evidence="5" type="ORF">J3U88_26710</name>
</gene>
<dbReference type="GO" id="GO:0016020">
    <property type="term" value="C:membrane"/>
    <property type="evidence" value="ECO:0007669"/>
    <property type="project" value="InterPro"/>
</dbReference>